<keyword evidence="4" id="KW-1185">Reference proteome</keyword>
<sequence>MKTKKIILASIIGSALAAIVLATYHNTHQPSLNNITPKIKVNPKNIREPDRTMQSLIRLNPNQEVDIQAKYEAVFTQIQAYKDTSGSEFTWESLGPNRVGGRTRTLVFHPQDPDIMFAAGISGGIFKSIDAGSNWLPIANDLPSMAISTLVFDPKNSQHLYAGSGEGVYVGRGFTNSVGFAGDGIMTSKDGGQTWQQLESTNNNADFQYVNKLRFGNKGKLYAVTNTGVWISDDKGVNWQLSLDQQHVVGGCLELAISPLSDEQDRILASCGNFADGGAVYLSTDSGTTWRSVIEHQNQGRTTLAFAPSDPKIVYAMSAFNAHGRVPHALQGIYKSTDGGENWILITGDEHPQLLGRYVLSNALTINCQNPENSFIYGQGWFDNTLAIDPVNPDIIWTGGVELMRSIDSGQTWQQMSFYYHGADAPHVDHHGLYFHPNYDGINETRLFNVNDGGIAMTSNPLANGLDACEAAEPEIEWQHINEGYNVTQFYHGDVSQDGSRILGGAQDNGSLLFSPDMGWQKVGGGDGGYAFFIDNERMTASTQNGNVYLVSENGPDFKFLPENESSLFITPYVIDPNNRSRIWLGGQSLWRLDDIDEGEFTRASIPFTTQYRRGITALAVQPGNSNRVIFAQTDGKLKRLNNALSADNTTEPEDISFADFAYVREIHYSIHDDKHMYAVASTFGENHIWKSEDLGTTWAHIDGEDNERFPDLPAHSLAELKEDPERLFVGTDFGVYHTEDGGESWQPFIHGLPNVAVYRLVLRRIEHINYLYAFTYGRGVYRIALDTANIAPDWRGEEPEYRIKVNQTISIDLTQYIHDNNGDPITFSADQLPSGFTLTNDGVLSGTLTNEGAQVLSFVASDGARATQLSFTIEVNDKPDNKQDDKAAPQPEPEPQTTPNQSSNLSSSGSFYHVICLVLFSICAFRKYKS</sequence>
<dbReference type="PANTHER" id="PTHR43739">
    <property type="entry name" value="XYLOGLUCANASE (EUROFUNG)"/>
    <property type="match status" value="1"/>
</dbReference>
<dbReference type="CDD" id="cd15482">
    <property type="entry name" value="Sialidase_non-viral"/>
    <property type="match status" value="1"/>
</dbReference>
<evidence type="ECO:0000256" key="2">
    <source>
        <dbReference type="SAM" id="SignalP"/>
    </source>
</evidence>
<dbReference type="EMBL" id="JASJUT010000008">
    <property type="protein sequence ID" value="MDK2596939.1"/>
    <property type="molecule type" value="Genomic_DNA"/>
</dbReference>
<feature type="region of interest" description="Disordered" evidence="1">
    <location>
        <begin position="877"/>
        <end position="905"/>
    </location>
</feature>
<reference evidence="3 4" key="1">
    <citation type="submission" date="2023-05" db="EMBL/GenBank/DDBJ databases">
        <title>Pseudoalteromonas ardens sp. nov., Pseudoalteromonas obscura sp. nov., and Pseudoalteromonas umbrosa sp. nov., isolated from the coral Montipora capitata.</title>
        <authorList>
            <person name="Thomas E.M."/>
            <person name="Smith E.M."/>
            <person name="Papke E."/>
            <person name="Shlafstein M.D."/>
            <person name="Oline D.K."/>
            <person name="Videau P."/>
            <person name="Saw J.H."/>
            <person name="Strangman W.K."/>
            <person name="Ushijima B."/>
        </authorList>
    </citation>
    <scope>NUCLEOTIDE SEQUENCE [LARGE SCALE GENOMIC DNA]</scope>
    <source>
        <strain evidence="3 4">P94</strain>
    </source>
</reference>
<comment type="caution">
    <text evidence="3">The sequence shown here is derived from an EMBL/GenBank/DDBJ whole genome shotgun (WGS) entry which is preliminary data.</text>
</comment>
<evidence type="ECO:0000313" key="3">
    <source>
        <dbReference type="EMBL" id="MDK2596939.1"/>
    </source>
</evidence>
<feature type="compositionally biased region" description="Basic and acidic residues" evidence="1">
    <location>
        <begin position="877"/>
        <end position="888"/>
    </location>
</feature>
<protein>
    <recommendedName>
        <fullName evidence="5">Glycosyl hydrolase</fullName>
    </recommendedName>
</protein>
<keyword evidence="2" id="KW-0732">Signal</keyword>
<dbReference type="Proteomes" id="UP001231915">
    <property type="component" value="Unassembled WGS sequence"/>
</dbReference>
<dbReference type="InterPro" id="IPR015943">
    <property type="entry name" value="WD40/YVTN_repeat-like_dom_sf"/>
</dbReference>
<evidence type="ECO:0008006" key="5">
    <source>
        <dbReference type="Google" id="ProtNLM"/>
    </source>
</evidence>
<dbReference type="PANTHER" id="PTHR43739:SF5">
    <property type="entry name" value="EXO-ALPHA-SIALIDASE"/>
    <property type="match status" value="1"/>
</dbReference>
<name>A0ABT7EPG2_9GAMM</name>
<evidence type="ECO:0000313" key="4">
    <source>
        <dbReference type="Proteomes" id="UP001231915"/>
    </source>
</evidence>
<feature type="signal peptide" evidence="2">
    <location>
        <begin position="1"/>
        <end position="17"/>
    </location>
</feature>
<evidence type="ECO:0000256" key="1">
    <source>
        <dbReference type="SAM" id="MobiDB-lite"/>
    </source>
</evidence>
<accession>A0ABT7EPG2</accession>
<proteinExistence type="predicted"/>
<dbReference type="InterPro" id="IPR013783">
    <property type="entry name" value="Ig-like_fold"/>
</dbReference>
<gene>
    <name evidence="3" type="ORF">QNM18_17955</name>
</gene>
<organism evidence="3 4">
    <name type="scientific">Pseudoalteromonas obscura</name>
    <dbReference type="NCBI Taxonomy" id="3048491"/>
    <lineage>
        <taxon>Bacteria</taxon>
        <taxon>Pseudomonadati</taxon>
        <taxon>Pseudomonadota</taxon>
        <taxon>Gammaproteobacteria</taxon>
        <taxon>Alteromonadales</taxon>
        <taxon>Pseudoalteromonadaceae</taxon>
        <taxon>Pseudoalteromonas</taxon>
    </lineage>
</organism>
<dbReference type="Gene3D" id="2.60.40.10">
    <property type="entry name" value="Immunoglobulins"/>
    <property type="match status" value="1"/>
</dbReference>
<dbReference type="RefSeq" id="WP_284138043.1">
    <property type="nucleotide sequence ID" value="NZ_JASJUT010000008.1"/>
</dbReference>
<dbReference type="SUPFAM" id="SSF110296">
    <property type="entry name" value="Oligoxyloglucan reducing end-specific cellobiohydrolase"/>
    <property type="match status" value="3"/>
</dbReference>
<dbReference type="InterPro" id="IPR052025">
    <property type="entry name" value="Xyloglucanase_GH74"/>
</dbReference>
<dbReference type="Gene3D" id="2.130.10.10">
    <property type="entry name" value="YVTN repeat-like/Quinoprotein amine dehydrogenase"/>
    <property type="match status" value="4"/>
</dbReference>
<feature type="chain" id="PRO_5045251002" description="Glycosyl hydrolase" evidence="2">
    <location>
        <begin position="18"/>
        <end position="931"/>
    </location>
</feature>